<dbReference type="GO" id="GO:0003723">
    <property type="term" value="F:RNA binding"/>
    <property type="evidence" value="ECO:0007669"/>
    <property type="project" value="UniProtKB-KW"/>
</dbReference>
<comment type="caution">
    <text evidence="9">The sequence shown here is derived from an EMBL/GenBank/DDBJ whole genome shotgun (WGS) entry which is preliminary data.</text>
</comment>
<dbReference type="SUPFAM" id="SSF55174">
    <property type="entry name" value="Alpha-L RNA-binding motif"/>
    <property type="match status" value="1"/>
</dbReference>
<evidence type="ECO:0000256" key="7">
    <source>
        <dbReference type="PROSITE-ProRule" id="PRU00708"/>
    </source>
</evidence>
<evidence type="ECO:0000256" key="4">
    <source>
        <dbReference type="ARBA" id="ARBA00022737"/>
    </source>
</evidence>
<sequence length="1014" mass="110616">MKMLSLHSLYLNSAKPLSINPRNLYLRKIISTACAYSNSYAAANSESDDFQGPFSGRPNNYSGVKIEEKVELDSGKLRLDSWISSRINGISRARVQSSIRSGLVSVNGHVINKVSHVVRDGDVVNCTIAELQPLRAEAEDIPLDIVYEDEHVLVVNKPAHMVVHPAPGNASGTLVNGILRHCRLSTVCLNPEALPEIIDDSEDEISAFSVDQGQNVGIGSGLYESSVRPGIVHRLDKGTSGLLVVAKDEHSHACLAEQFKERTIKRVYVSLTCGVPSPATGRIDVPIGRDANNRIRMIAIPGSATHGKARHAVTSIGLMEIEPNPAFIGTHCIYYTELPQYLSLKFSRSMPNSSGQVFITSLIRTKLLSTYANRHRFSDAKSLLHSLLKPDLLSFTTLINAFSKFKEFKNTLNLFSELLANGLYPDAHVLPSIIKACTGLLAVKIGKQVHGFSVASGLSLDPFVESSLVHFYVKCDELDGAHKLFRNMVEKDVVSWSALAAGYARKGDVFNAKRVFNEVKGLGLKPNTVSWNGMIAGFNQSGCFLDAVFMFQQMHAHGFTSDGTSISSVLPAIGDLGYLNSGTQVHGYVIKTGFLVDKCIVSALIDMYGKCGCALEMSKVFEDTGLVDVGACNALIAGLARHGLVDKALRVFKELQNQGMELNVVSWTSVIACCSQHGKDIEALELFRGMQAAGVKPNAVTIPCLLPACGNIAALTHGKAAHCFSLKSGISDDVYVGSALIDMYANCGKIQVARCCFDRMPARNLVCWNAMLGAYAMHGRAHHAIEIFHLMQRSGEKPDSVSFTSLLSSCSQSGLTEEGQHYFETMSKDHGIEARIEHYACIVSLLGRAGKLEQAYSMIKKMPFVPDACVWGALLSSCRLHHNMSLGEVAAGKLFELEPMNPGNYVLLSNIYASKGKWKEVDKVRDAMKDKGLRKNPGCSWIEVKNRVHMLLAGDKSLPQMDKVLDKLNRLSMEMKKAGYLPNIDNVLQDVENKRRSTYCVGTMVSAHVGIIGD</sequence>
<evidence type="ECO:0000313" key="9">
    <source>
        <dbReference type="EMBL" id="KAL0325928.1"/>
    </source>
</evidence>
<dbReference type="Pfam" id="PF01479">
    <property type="entry name" value="S4"/>
    <property type="match status" value="1"/>
</dbReference>
<dbReference type="PROSITE" id="PS01129">
    <property type="entry name" value="PSI_RLU"/>
    <property type="match status" value="1"/>
</dbReference>
<dbReference type="InterPro" id="IPR046960">
    <property type="entry name" value="PPR_At4g14850-like_plant"/>
</dbReference>
<evidence type="ECO:0000256" key="2">
    <source>
        <dbReference type="ARBA" id="ARBA00006643"/>
    </source>
</evidence>
<evidence type="ECO:0000256" key="1">
    <source>
        <dbReference type="ARBA" id="ARBA00000073"/>
    </source>
</evidence>
<dbReference type="AlphaFoldDB" id="A0AAW2M5U2"/>
<dbReference type="InterPro" id="IPR046848">
    <property type="entry name" value="E_motif"/>
</dbReference>
<dbReference type="FunFam" id="1.25.40.10:FF:000366">
    <property type="entry name" value="Pentatricopeptide (PPR) repeat-containing protein"/>
    <property type="match status" value="1"/>
</dbReference>
<dbReference type="SMART" id="SM00363">
    <property type="entry name" value="S4"/>
    <property type="match status" value="1"/>
</dbReference>
<evidence type="ECO:0000256" key="3">
    <source>
        <dbReference type="ARBA" id="ARBA00010876"/>
    </source>
</evidence>
<comment type="similarity">
    <text evidence="3">Belongs to the pseudouridine synthase RluA family.</text>
</comment>
<dbReference type="NCBIfam" id="TIGR00756">
    <property type="entry name" value="PPR"/>
    <property type="match status" value="6"/>
</dbReference>
<dbReference type="InterPro" id="IPR020103">
    <property type="entry name" value="PsdUridine_synth_cat_dom_sf"/>
</dbReference>
<feature type="repeat" description="PPR" evidence="7">
    <location>
        <begin position="527"/>
        <end position="561"/>
    </location>
</feature>
<dbReference type="SUPFAM" id="SSF55120">
    <property type="entry name" value="Pseudouridine synthase"/>
    <property type="match status" value="1"/>
</dbReference>
<keyword evidence="5" id="KW-0413">Isomerase</keyword>
<dbReference type="Gene3D" id="3.30.2350.10">
    <property type="entry name" value="Pseudouridine synthase"/>
    <property type="match status" value="1"/>
</dbReference>
<comment type="catalytic activity">
    <reaction evidence="1">
        <text>a uridine in RNA = a pseudouridine in RNA</text>
        <dbReference type="Rhea" id="RHEA:48348"/>
        <dbReference type="Rhea" id="RHEA-COMP:12068"/>
        <dbReference type="Rhea" id="RHEA-COMP:12069"/>
        <dbReference type="ChEBI" id="CHEBI:65314"/>
        <dbReference type="ChEBI" id="CHEBI:65315"/>
    </reaction>
</comment>
<dbReference type="Pfam" id="PF01535">
    <property type="entry name" value="PPR"/>
    <property type="match status" value="2"/>
</dbReference>
<feature type="repeat" description="PPR" evidence="7">
    <location>
        <begin position="663"/>
        <end position="697"/>
    </location>
</feature>
<feature type="domain" description="RNA-binding S4" evidence="8">
    <location>
        <begin position="77"/>
        <end position="142"/>
    </location>
</feature>
<evidence type="ECO:0000259" key="8">
    <source>
        <dbReference type="SMART" id="SM00363"/>
    </source>
</evidence>
<dbReference type="GO" id="GO:0009982">
    <property type="term" value="F:pseudouridine synthase activity"/>
    <property type="evidence" value="ECO:0007669"/>
    <property type="project" value="InterPro"/>
</dbReference>
<feature type="repeat" description="PPR" evidence="7">
    <location>
        <begin position="764"/>
        <end position="798"/>
    </location>
</feature>
<organism evidence="9">
    <name type="scientific">Sesamum radiatum</name>
    <name type="common">Black benniseed</name>
    <dbReference type="NCBI Taxonomy" id="300843"/>
    <lineage>
        <taxon>Eukaryota</taxon>
        <taxon>Viridiplantae</taxon>
        <taxon>Streptophyta</taxon>
        <taxon>Embryophyta</taxon>
        <taxon>Tracheophyta</taxon>
        <taxon>Spermatophyta</taxon>
        <taxon>Magnoliopsida</taxon>
        <taxon>eudicotyledons</taxon>
        <taxon>Gunneridae</taxon>
        <taxon>Pentapetalae</taxon>
        <taxon>asterids</taxon>
        <taxon>lamiids</taxon>
        <taxon>Lamiales</taxon>
        <taxon>Pedaliaceae</taxon>
        <taxon>Sesamum</taxon>
    </lineage>
</organism>
<gene>
    <name evidence="9" type="ORF">Sradi_5162100</name>
</gene>
<dbReference type="Gene3D" id="1.25.40.10">
    <property type="entry name" value="Tetratricopeptide repeat domain"/>
    <property type="match status" value="4"/>
</dbReference>
<feature type="repeat" description="PPR" evidence="7">
    <location>
        <begin position="492"/>
        <end position="526"/>
    </location>
</feature>
<accession>A0AAW2M5U2</accession>
<dbReference type="FunFam" id="1.25.40.10:FF:000598">
    <property type="entry name" value="pentatricopeptide repeat-containing protein At1g20230 isoform X2"/>
    <property type="match status" value="1"/>
</dbReference>
<proteinExistence type="inferred from homology"/>
<dbReference type="PANTHER" id="PTHR47926:SF386">
    <property type="entry name" value="PENTATRICOPEPTIDE REPEAT-CONTAINING PROTEIN"/>
    <property type="match status" value="1"/>
</dbReference>
<dbReference type="FunFam" id="1.25.40.10:FF:000393">
    <property type="entry name" value="Pentatricopeptide repeat-containing protein At1g20230"/>
    <property type="match status" value="1"/>
</dbReference>
<keyword evidence="6" id="KW-0694">RNA-binding</keyword>
<feature type="repeat" description="PPR" evidence="7">
    <location>
        <begin position="628"/>
        <end position="662"/>
    </location>
</feature>
<dbReference type="PROSITE" id="PS51375">
    <property type="entry name" value="PPR"/>
    <property type="match status" value="7"/>
</dbReference>
<reference evidence="9" key="2">
    <citation type="journal article" date="2024" name="Plant">
        <title>Genomic evolution and insights into agronomic trait innovations of Sesamum species.</title>
        <authorList>
            <person name="Miao H."/>
            <person name="Wang L."/>
            <person name="Qu L."/>
            <person name="Liu H."/>
            <person name="Sun Y."/>
            <person name="Le M."/>
            <person name="Wang Q."/>
            <person name="Wei S."/>
            <person name="Zheng Y."/>
            <person name="Lin W."/>
            <person name="Duan Y."/>
            <person name="Cao H."/>
            <person name="Xiong S."/>
            <person name="Wang X."/>
            <person name="Wei L."/>
            <person name="Li C."/>
            <person name="Ma Q."/>
            <person name="Ju M."/>
            <person name="Zhao R."/>
            <person name="Li G."/>
            <person name="Mu C."/>
            <person name="Tian Q."/>
            <person name="Mei H."/>
            <person name="Zhang T."/>
            <person name="Gao T."/>
            <person name="Zhang H."/>
        </authorList>
    </citation>
    <scope>NUCLEOTIDE SEQUENCE</scope>
    <source>
        <strain evidence="9">G02</strain>
    </source>
</reference>
<dbReference type="InterPro" id="IPR002885">
    <property type="entry name" value="PPR_rpt"/>
</dbReference>
<evidence type="ECO:0000256" key="5">
    <source>
        <dbReference type="ARBA" id="ARBA00023235"/>
    </source>
</evidence>
<dbReference type="InterPro" id="IPR002942">
    <property type="entry name" value="S4_RNA-bd"/>
</dbReference>
<dbReference type="Pfam" id="PF00849">
    <property type="entry name" value="PseudoU_synth_2"/>
    <property type="match status" value="1"/>
</dbReference>
<reference evidence="9" key="1">
    <citation type="submission" date="2020-06" db="EMBL/GenBank/DDBJ databases">
        <authorList>
            <person name="Li T."/>
            <person name="Hu X."/>
            <person name="Zhang T."/>
            <person name="Song X."/>
            <person name="Zhang H."/>
            <person name="Dai N."/>
            <person name="Sheng W."/>
            <person name="Hou X."/>
            <person name="Wei L."/>
        </authorList>
    </citation>
    <scope>NUCLEOTIDE SEQUENCE</scope>
    <source>
        <strain evidence="9">G02</strain>
        <tissue evidence="9">Leaf</tissue>
    </source>
</reference>
<keyword evidence="4" id="KW-0677">Repeat</keyword>
<dbReference type="InterPro" id="IPR036986">
    <property type="entry name" value="S4_RNA-bd_sf"/>
</dbReference>
<feature type="repeat" description="PPR" evidence="7">
    <location>
        <begin position="391"/>
        <end position="425"/>
    </location>
</feature>
<dbReference type="InterPro" id="IPR006145">
    <property type="entry name" value="PsdUridine_synth_RsuA/RluA"/>
</dbReference>
<protein>
    <submittedName>
        <fullName evidence="9">Pentatricopeptide repeat-containing protein</fullName>
    </submittedName>
</protein>
<dbReference type="InterPro" id="IPR006224">
    <property type="entry name" value="PsdUridine_synth_RluA-like_CS"/>
</dbReference>
<dbReference type="Pfam" id="PF13041">
    <property type="entry name" value="PPR_2"/>
    <property type="match status" value="3"/>
</dbReference>
<name>A0AAW2M5U2_SESRA</name>
<dbReference type="Gene3D" id="3.10.290.10">
    <property type="entry name" value="RNA-binding S4 domain"/>
    <property type="match status" value="1"/>
</dbReference>
<dbReference type="FunFam" id="1.25.40.10:FF:000031">
    <property type="entry name" value="Pentatricopeptide repeat-containing protein mitochondrial"/>
    <property type="match status" value="1"/>
</dbReference>
<evidence type="ECO:0000256" key="6">
    <source>
        <dbReference type="PROSITE-ProRule" id="PRU00182"/>
    </source>
</evidence>
<dbReference type="EMBL" id="JACGWJ010000023">
    <property type="protein sequence ID" value="KAL0325928.1"/>
    <property type="molecule type" value="Genomic_DNA"/>
</dbReference>
<dbReference type="InterPro" id="IPR011990">
    <property type="entry name" value="TPR-like_helical_dom_sf"/>
</dbReference>
<dbReference type="CDD" id="cd00165">
    <property type="entry name" value="S4"/>
    <property type="match status" value="1"/>
</dbReference>
<dbReference type="Pfam" id="PF20431">
    <property type="entry name" value="E_motif"/>
    <property type="match status" value="1"/>
</dbReference>
<comment type="similarity">
    <text evidence="2">Belongs to the PPR family. PCMP-H subfamily.</text>
</comment>
<dbReference type="GO" id="GO:0001522">
    <property type="term" value="P:pseudouridine synthesis"/>
    <property type="evidence" value="ECO:0007669"/>
    <property type="project" value="InterPro"/>
</dbReference>
<feature type="repeat" description="PPR" evidence="7">
    <location>
        <begin position="799"/>
        <end position="829"/>
    </location>
</feature>
<dbReference type="PANTHER" id="PTHR47926">
    <property type="entry name" value="PENTATRICOPEPTIDE REPEAT-CONTAINING PROTEIN"/>
    <property type="match status" value="1"/>
</dbReference>
<dbReference type="PROSITE" id="PS50889">
    <property type="entry name" value="S4"/>
    <property type="match status" value="1"/>
</dbReference>
<dbReference type="CDD" id="cd02869">
    <property type="entry name" value="PseudoU_synth_RluA_like"/>
    <property type="match status" value="1"/>
</dbReference>